<comment type="subcellular location">
    <subcellularLocation>
        <location evidence="1">Membrane</location>
        <topology evidence="1">Multi-pass membrane protein</topology>
    </subcellularLocation>
</comment>
<evidence type="ECO:0000259" key="12">
    <source>
        <dbReference type="Pfam" id="PF13493"/>
    </source>
</evidence>
<feature type="transmembrane region" description="Helical" evidence="11">
    <location>
        <begin position="88"/>
        <end position="106"/>
    </location>
</feature>
<keyword evidence="4 11" id="KW-0812">Transmembrane</keyword>
<dbReference type="GO" id="GO:0016020">
    <property type="term" value="C:membrane"/>
    <property type="evidence" value="ECO:0007669"/>
    <property type="project" value="UniProtKB-SubCell"/>
</dbReference>
<dbReference type="GO" id="GO:0016301">
    <property type="term" value="F:kinase activity"/>
    <property type="evidence" value="ECO:0007669"/>
    <property type="project" value="UniProtKB-KW"/>
</dbReference>
<dbReference type="GO" id="GO:0005524">
    <property type="term" value="F:ATP binding"/>
    <property type="evidence" value="ECO:0007669"/>
    <property type="project" value="UniProtKB-KW"/>
</dbReference>
<evidence type="ECO:0000256" key="10">
    <source>
        <dbReference type="ARBA" id="ARBA00023136"/>
    </source>
</evidence>
<keyword evidence="3" id="KW-0808">Transferase</keyword>
<evidence type="ECO:0000256" key="1">
    <source>
        <dbReference type="ARBA" id="ARBA00004141"/>
    </source>
</evidence>
<feature type="transmembrane region" description="Helical" evidence="11">
    <location>
        <begin position="33"/>
        <end position="52"/>
    </location>
</feature>
<evidence type="ECO:0000256" key="11">
    <source>
        <dbReference type="SAM" id="Phobius"/>
    </source>
</evidence>
<evidence type="ECO:0000256" key="6">
    <source>
        <dbReference type="ARBA" id="ARBA00022777"/>
    </source>
</evidence>
<keyword evidence="9" id="KW-0902">Two-component regulatory system</keyword>
<proteinExistence type="predicted"/>
<sequence>MPERLVRGPVAALAALAAPLAVCAVLLPFRAGLANAAVALVLMVVVVAAAALGRRPAGVLAALSATVWFDFFFTVPYERLDITGGTDVTTAVTLLAVGLAVSQLAARARRLKVVAITDADQLAQIHHAARLARTATSPDAVVECVRVQLVGLLRLRGCRFQYGTLMGHAPRLESDGTLAWGRRTWDVDRLGMPDEDIELRVFGCGRFQGRFLLRPTPGHVPSLQARLVAVTLADQAGAALQPAWRSTAPAS</sequence>
<evidence type="ECO:0000256" key="8">
    <source>
        <dbReference type="ARBA" id="ARBA00022989"/>
    </source>
</evidence>
<reference evidence="13 14" key="1">
    <citation type="submission" date="2017-11" db="EMBL/GenBank/DDBJ databases">
        <title>Draft genome of actinobacteria isolated from guarana (Paullinia cupana (Mart.) Ducke.</title>
        <authorList>
            <person name="Siqueira K.A."/>
            <person name="Liotti R.G."/>
            <person name="Mendes T.A.O."/>
            <person name="Soares M.A."/>
        </authorList>
    </citation>
    <scope>NUCLEOTIDE SEQUENCE [LARGE SCALE GENOMIC DNA]</scope>
    <source>
        <strain evidence="13 14">193</strain>
    </source>
</reference>
<dbReference type="OrthoDB" id="3696881at2"/>
<dbReference type="InterPro" id="IPR025201">
    <property type="entry name" value="KdpD_TM"/>
</dbReference>
<gene>
    <name evidence="13" type="ORF">CTZ28_26110</name>
</gene>
<dbReference type="Pfam" id="PF13493">
    <property type="entry name" value="DUF4118"/>
    <property type="match status" value="1"/>
</dbReference>
<keyword evidence="2" id="KW-0597">Phosphoprotein</keyword>
<evidence type="ECO:0000313" key="14">
    <source>
        <dbReference type="Proteomes" id="UP000270471"/>
    </source>
</evidence>
<keyword evidence="14" id="KW-1185">Reference proteome</keyword>
<evidence type="ECO:0000256" key="9">
    <source>
        <dbReference type="ARBA" id="ARBA00023012"/>
    </source>
</evidence>
<evidence type="ECO:0000256" key="5">
    <source>
        <dbReference type="ARBA" id="ARBA00022741"/>
    </source>
</evidence>
<feature type="domain" description="Sensor protein KdpD transmembrane" evidence="12">
    <location>
        <begin position="13"/>
        <end position="111"/>
    </location>
</feature>
<keyword evidence="10 11" id="KW-0472">Membrane</keyword>
<keyword evidence="8 11" id="KW-1133">Transmembrane helix</keyword>
<keyword evidence="6 13" id="KW-0418">Kinase</keyword>
<dbReference type="Gene3D" id="1.20.120.620">
    <property type="entry name" value="Backbone structure of the membrane domain of e. Coli histidine kinase receptor kdpd"/>
    <property type="match status" value="1"/>
</dbReference>
<keyword evidence="5" id="KW-0547">Nucleotide-binding</keyword>
<organism evidence="13 14">
    <name type="scientific">Streptomyces shenzhenensis</name>
    <dbReference type="NCBI Taxonomy" id="943815"/>
    <lineage>
        <taxon>Bacteria</taxon>
        <taxon>Bacillati</taxon>
        <taxon>Actinomycetota</taxon>
        <taxon>Actinomycetes</taxon>
        <taxon>Kitasatosporales</taxon>
        <taxon>Streptomycetaceae</taxon>
        <taxon>Streptomyces</taxon>
    </lineage>
</organism>
<dbReference type="AlphaFoldDB" id="A0A3M0I2U7"/>
<evidence type="ECO:0000256" key="7">
    <source>
        <dbReference type="ARBA" id="ARBA00022840"/>
    </source>
</evidence>
<comment type="caution">
    <text evidence="13">The sequence shown here is derived from an EMBL/GenBank/DDBJ whole genome shotgun (WGS) entry which is preliminary data.</text>
</comment>
<name>A0A3M0I2U7_9ACTN</name>
<feature type="transmembrane region" description="Helical" evidence="11">
    <location>
        <begin position="59"/>
        <end position="76"/>
    </location>
</feature>
<evidence type="ECO:0000313" key="13">
    <source>
        <dbReference type="EMBL" id="RMB83125.1"/>
    </source>
</evidence>
<accession>A0A3M0I2U7</accession>
<dbReference type="EMBL" id="PENI01000018">
    <property type="protein sequence ID" value="RMB83125.1"/>
    <property type="molecule type" value="Genomic_DNA"/>
</dbReference>
<protein>
    <submittedName>
        <fullName evidence="13">Histidine kinase</fullName>
    </submittedName>
</protein>
<dbReference type="InterPro" id="IPR038318">
    <property type="entry name" value="KdpD_sf"/>
</dbReference>
<evidence type="ECO:0000256" key="3">
    <source>
        <dbReference type="ARBA" id="ARBA00022679"/>
    </source>
</evidence>
<evidence type="ECO:0000256" key="2">
    <source>
        <dbReference type="ARBA" id="ARBA00022553"/>
    </source>
</evidence>
<keyword evidence="7" id="KW-0067">ATP-binding</keyword>
<evidence type="ECO:0000256" key="4">
    <source>
        <dbReference type="ARBA" id="ARBA00022692"/>
    </source>
</evidence>
<dbReference type="GO" id="GO:0000160">
    <property type="term" value="P:phosphorelay signal transduction system"/>
    <property type="evidence" value="ECO:0007669"/>
    <property type="project" value="UniProtKB-KW"/>
</dbReference>
<dbReference type="Proteomes" id="UP000270471">
    <property type="component" value="Unassembled WGS sequence"/>
</dbReference>
<dbReference type="RefSeq" id="WP_121892169.1">
    <property type="nucleotide sequence ID" value="NZ_PENI01000018.1"/>
</dbReference>